<dbReference type="PROSITE" id="PS50109">
    <property type="entry name" value="HIS_KIN"/>
    <property type="match status" value="1"/>
</dbReference>
<dbReference type="GO" id="GO:0005524">
    <property type="term" value="F:ATP binding"/>
    <property type="evidence" value="ECO:0007669"/>
    <property type="project" value="UniProtKB-KW"/>
</dbReference>
<keyword evidence="15" id="KW-0904">Protein phosphatase</keyword>
<keyword evidence="11 26" id="KW-0418">Kinase</keyword>
<evidence type="ECO:0000256" key="22">
    <source>
        <dbReference type="ARBA" id="ARBA00041776"/>
    </source>
</evidence>
<dbReference type="CDD" id="cd06225">
    <property type="entry name" value="HAMP"/>
    <property type="match status" value="1"/>
</dbReference>
<evidence type="ECO:0000256" key="5">
    <source>
        <dbReference type="ARBA" id="ARBA00012438"/>
    </source>
</evidence>
<dbReference type="InterPro" id="IPR003661">
    <property type="entry name" value="HisK_dim/P_dom"/>
</dbReference>
<dbReference type="EC" id="2.7.13.3" evidence="5"/>
<evidence type="ECO:0000256" key="18">
    <source>
        <dbReference type="ARBA" id="ARBA00023016"/>
    </source>
</evidence>
<keyword evidence="12" id="KW-0378">Hydrolase</keyword>
<feature type="domain" description="Histidine kinase" evidence="24">
    <location>
        <begin position="227"/>
        <end position="424"/>
    </location>
</feature>
<dbReference type="AlphaFoldDB" id="A0A8J4EKZ1"/>
<evidence type="ECO:0000256" key="13">
    <source>
        <dbReference type="ARBA" id="ARBA00022840"/>
    </source>
</evidence>
<dbReference type="Gene3D" id="1.10.287.130">
    <property type="match status" value="1"/>
</dbReference>
<evidence type="ECO:0000313" key="27">
    <source>
        <dbReference type="Proteomes" id="UP000614996"/>
    </source>
</evidence>
<dbReference type="SUPFAM" id="SSF55874">
    <property type="entry name" value="ATPase domain of HSP90 chaperone/DNA topoisomerase II/histidine kinase"/>
    <property type="match status" value="1"/>
</dbReference>
<evidence type="ECO:0000256" key="17">
    <source>
        <dbReference type="ARBA" id="ARBA00023012"/>
    </source>
</evidence>
<protein>
    <recommendedName>
        <fullName evidence="21">Signal transduction histidine-protein kinase/phosphatase MprB</fullName>
        <ecNumber evidence="5">2.7.13.3</ecNumber>
    </recommendedName>
    <alternativeName>
        <fullName evidence="22">Mycobacterial persistence regulator B</fullName>
    </alternativeName>
</protein>
<keyword evidence="20" id="KW-0464">Manganese</keyword>
<evidence type="ECO:0000256" key="20">
    <source>
        <dbReference type="ARBA" id="ARBA00023211"/>
    </source>
</evidence>
<comment type="cofactor">
    <cofactor evidence="3">
        <name>Mg(2+)</name>
        <dbReference type="ChEBI" id="CHEBI:18420"/>
    </cofactor>
</comment>
<proteinExistence type="predicted"/>
<dbReference type="GO" id="GO:0005886">
    <property type="term" value="C:plasma membrane"/>
    <property type="evidence" value="ECO:0007669"/>
    <property type="project" value="UniProtKB-SubCell"/>
</dbReference>
<dbReference type="RefSeq" id="WP_207122628.1">
    <property type="nucleotide sequence ID" value="NZ_BOPO01000002.1"/>
</dbReference>
<feature type="transmembrane region" description="Helical" evidence="23">
    <location>
        <begin position="143"/>
        <end position="166"/>
    </location>
</feature>
<keyword evidence="9 23" id="KW-0812">Transmembrane</keyword>
<dbReference type="Pfam" id="PF00672">
    <property type="entry name" value="HAMP"/>
    <property type="match status" value="1"/>
</dbReference>
<dbReference type="InterPro" id="IPR050980">
    <property type="entry name" value="2C_sensor_his_kinase"/>
</dbReference>
<dbReference type="InterPro" id="IPR036097">
    <property type="entry name" value="HisK_dim/P_sf"/>
</dbReference>
<evidence type="ECO:0000256" key="12">
    <source>
        <dbReference type="ARBA" id="ARBA00022801"/>
    </source>
</evidence>
<evidence type="ECO:0000256" key="14">
    <source>
        <dbReference type="ARBA" id="ARBA00022842"/>
    </source>
</evidence>
<keyword evidence="18" id="KW-0346">Stress response</keyword>
<name>A0A8J4EKZ1_9ACTN</name>
<evidence type="ECO:0000256" key="7">
    <source>
        <dbReference type="ARBA" id="ARBA00022553"/>
    </source>
</evidence>
<dbReference type="InterPro" id="IPR003660">
    <property type="entry name" value="HAMP_dom"/>
</dbReference>
<dbReference type="SMART" id="SM00304">
    <property type="entry name" value="HAMP"/>
    <property type="match status" value="1"/>
</dbReference>
<evidence type="ECO:0000259" key="24">
    <source>
        <dbReference type="PROSITE" id="PS50109"/>
    </source>
</evidence>
<keyword evidence="16 23" id="KW-1133">Transmembrane helix</keyword>
<dbReference type="SUPFAM" id="SSF47384">
    <property type="entry name" value="Homodimeric domain of signal transducing histidine kinase"/>
    <property type="match status" value="1"/>
</dbReference>
<comment type="subcellular location">
    <subcellularLocation>
        <location evidence="4">Cell membrane</location>
        <topology evidence="4">Multi-pass membrane protein</topology>
    </subcellularLocation>
</comment>
<dbReference type="PANTHER" id="PTHR44936:SF9">
    <property type="entry name" value="SENSOR PROTEIN CREC"/>
    <property type="match status" value="1"/>
</dbReference>
<sequence length="424" mass="43054">MRRRLALLVAATTSLVLVAFLAPLALLVRTVAADRAVNAGTVRAQSIGAVVASGDLDAVRATVAQANADRRHPVTVFLPEGTVLGAAADRTPAVRLALRGRSLSVDTGAGRQILVSVQGLAGGPVAVVTLVPADEMHRGVTRAWLILLALGIALVGIGVLTADLLARRLVAPIGALSTVSHRLAAGELSARARPTGPPEVREVAGALNHLAGRIRVLLQAERESAADLSHRLRTPLTALRLDAEALSDPAEAARLTAHVDALERAVTASIADARSPAEGHCDAAAVVRERVAFWTVLAEETGRPSELSAPDSPVPVALPAADLAAALDALLGNVFAHTPGGVGFTVTVTATGTGARLVVADAGPGFPDPAASARHVLERGASTADSSGLGLDIARRAAHRAGGRLTLDTAPGGGARVTLDLATP</sequence>
<dbReference type="SUPFAM" id="SSF158472">
    <property type="entry name" value="HAMP domain-like"/>
    <property type="match status" value="1"/>
</dbReference>
<dbReference type="EMBL" id="BOPO01000002">
    <property type="protein sequence ID" value="GIL25029.1"/>
    <property type="molecule type" value="Genomic_DNA"/>
</dbReference>
<evidence type="ECO:0000256" key="3">
    <source>
        <dbReference type="ARBA" id="ARBA00001946"/>
    </source>
</evidence>
<dbReference type="InterPro" id="IPR005467">
    <property type="entry name" value="His_kinase_dom"/>
</dbReference>
<evidence type="ECO:0000256" key="16">
    <source>
        <dbReference type="ARBA" id="ARBA00022989"/>
    </source>
</evidence>
<dbReference type="Pfam" id="PF00512">
    <property type="entry name" value="HisKA"/>
    <property type="match status" value="1"/>
</dbReference>
<keyword evidence="13" id="KW-0067">ATP-binding</keyword>
<keyword evidence="19" id="KW-0843">Virulence</keyword>
<keyword evidence="6" id="KW-1003">Cell membrane</keyword>
<dbReference type="Pfam" id="PF02518">
    <property type="entry name" value="HATPase_c"/>
    <property type="match status" value="1"/>
</dbReference>
<comment type="caution">
    <text evidence="26">The sequence shown here is derived from an EMBL/GenBank/DDBJ whole genome shotgun (WGS) entry which is preliminary data.</text>
</comment>
<dbReference type="SMART" id="SM00387">
    <property type="entry name" value="HATPase_c"/>
    <property type="match status" value="1"/>
</dbReference>
<keyword evidence="10" id="KW-0547">Nucleotide-binding</keyword>
<feature type="domain" description="HAMP" evidence="25">
    <location>
        <begin position="167"/>
        <end position="219"/>
    </location>
</feature>
<dbReference type="Gene3D" id="3.30.565.10">
    <property type="entry name" value="Histidine kinase-like ATPase, C-terminal domain"/>
    <property type="match status" value="1"/>
</dbReference>
<evidence type="ECO:0000256" key="9">
    <source>
        <dbReference type="ARBA" id="ARBA00022692"/>
    </source>
</evidence>
<dbReference type="PANTHER" id="PTHR44936">
    <property type="entry name" value="SENSOR PROTEIN CREC"/>
    <property type="match status" value="1"/>
</dbReference>
<dbReference type="InterPro" id="IPR036890">
    <property type="entry name" value="HATPase_C_sf"/>
</dbReference>
<evidence type="ECO:0000256" key="19">
    <source>
        <dbReference type="ARBA" id="ARBA00023026"/>
    </source>
</evidence>
<comment type="catalytic activity">
    <reaction evidence="1">
        <text>ATP + protein L-histidine = ADP + protein N-phospho-L-histidine.</text>
        <dbReference type="EC" id="2.7.13.3"/>
    </reaction>
</comment>
<evidence type="ECO:0000256" key="21">
    <source>
        <dbReference type="ARBA" id="ARBA00040454"/>
    </source>
</evidence>
<keyword evidence="14" id="KW-0460">Magnesium</keyword>
<gene>
    <name evidence="26" type="ORF">NUM_02840</name>
</gene>
<dbReference type="Proteomes" id="UP000614996">
    <property type="component" value="Unassembled WGS sequence"/>
</dbReference>
<evidence type="ECO:0000313" key="26">
    <source>
        <dbReference type="EMBL" id="GIL25029.1"/>
    </source>
</evidence>
<evidence type="ECO:0000256" key="2">
    <source>
        <dbReference type="ARBA" id="ARBA00001936"/>
    </source>
</evidence>
<evidence type="ECO:0000256" key="8">
    <source>
        <dbReference type="ARBA" id="ARBA00022679"/>
    </source>
</evidence>
<evidence type="ECO:0000256" key="23">
    <source>
        <dbReference type="SAM" id="Phobius"/>
    </source>
</evidence>
<dbReference type="PRINTS" id="PR00344">
    <property type="entry name" value="BCTRLSENSOR"/>
</dbReference>
<dbReference type="InterPro" id="IPR004358">
    <property type="entry name" value="Sig_transdc_His_kin-like_C"/>
</dbReference>
<reference evidence="27" key="1">
    <citation type="journal article" date="2021" name="Int. J. Syst. Evol. Microbiol.">
        <title>Actinocatenispora comari sp. nov., an endophytic actinomycete isolated from aerial parts of Comarum salesowianum.</title>
        <authorList>
            <person name="Oyunbileg N."/>
            <person name="Iizaka Y."/>
            <person name="Hamada M."/>
            <person name="Davaapurev B.O."/>
            <person name="Fukumoto A."/>
            <person name="Tsetseg B."/>
            <person name="Kato F."/>
            <person name="Tamura T."/>
            <person name="Batkhuu J."/>
            <person name="Anzai Y."/>
        </authorList>
    </citation>
    <scope>NUCLEOTIDE SEQUENCE [LARGE SCALE GENOMIC DNA]</scope>
    <source>
        <strain evidence="27">NUM-2625</strain>
    </source>
</reference>
<evidence type="ECO:0000259" key="25">
    <source>
        <dbReference type="PROSITE" id="PS50885"/>
    </source>
</evidence>
<evidence type="ECO:0000256" key="15">
    <source>
        <dbReference type="ARBA" id="ARBA00022912"/>
    </source>
</evidence>
<keyword evidence="17" id="KW-0902">Two-component regulatory system</keyword>
<dbReference type="PROSITE" id="PS50885">
    <property type="entry name" value="HAMP"/>
    <property type="match status" value="1"/>
</dbReference>
<keyword evidence="7" id="KW-0597">Phosphoprotein</keyword>
<accession>A0A8J4EKZ1</accession>
<dbReference type="GO" id="GO:0004721">
    <property type="term" value="F:phosphoprotein phosphatase activity"/>
    <property type="evidence" value="ECO:0007669"/>
    <property type="project" value="UniProtKB-KW"/>
</dbReference>
<evidence type="ECO:0000256" key="11">
    <source>
        <dbReference type="ARBA" id="ARBA00022777"/>
    </source>
</evidence>
<dbReference type="InterPro" id="IPR003594">
    <property type="entry name" value="HATPase_dom"/>
</dbReference>
<dbReference type="CDD" id="cd00082">
    <property type="entry name" value="HisKA"/>
    <property type="match status" value="1"/>
</dbReference>
<comment type="cofactor">
    <cofactor evidence="2">
        <name>Mn(2+)</name>
        <dbReference type="ChEBI" id="CHEBI:29035"/>
    </cofactor>
</comment>
<evidence type="ECO:0000256" key="4">
    <source>
        <dbReference type="ARBA" id="ARBA00004651"/>
    </source>
</evidence>
<evidence type="ECO:0000256" key="10">
    <source>
        <dbReference type="ARBA" id="ARBA00022741"/>
    </source>
</evidence>
<evidence type="ECO:0000256" key="1">
    <source>
        <dbReference type="ARBA" id="ARBA00000085"/>
    </source>
</evidence>
<keyword evidence="27" id="KW-1185">Reference proteome</keyword>
<organism evidence="26 27">
    <name type="scientific">Actinocatenispora comari</name>
    <dbReference type="NCBI Taxonomy" id="2807577"/>
    <lineage>
        <taxon>Bacteria</taxon>
        <taxon>Bacillati</taxon>
        <taxon>Actinomycetota</taxon>
        <taxon>Actinomycetes</taxon>
        <taxon>Micromonosporales</taxon>
        <taxon>Micromonosporaceae</taxon>
        <taxon>Actinocatenispora</taxon>
    </lineage>
</organism>
<evidence type="ECO:0000256" key="6">
    <source>
        <dbReference type="ARBA" id="ARBA00022475"/>
    </source>
</evidence>
<keyword evidence="23" id="KW-0472">Membrane</keyword>
<dbReference type="GO" id="GO:0000155">
    <property type="term" value="F:phosphorelay sensor kinase activity"/>
    <property type="evidence" value="ECO:0007669"/>
    <property type="project" value="InterPro"/>
</dbReference>
<keyword evidence="8" id="KW-0808">Transferase</keyword>